<gene>
    <name evidence="1" type="ORF">DIC75_10250</name>
</gene>
<protein>
    <submittedName>
        <fullName evidence="1">Uncharacterized protein</fullName>
    </submittedName>
</protein>
<reference evidence="1 2" key="1">
    <citation type="submission" date="2018-05" db="EMBL/GenBank/DDBJ databases">
        <title>Isolation and characterization of genus Methanoculleus species and their viruses from deep sea marine sediment offshore southwestern Taiwan.</title>
        <authorList>
            <person name="Wei W.-H."/>
            <person name="Chen W.-C."/>
            <person name="Lai M.-C."/>
            <person name="Chen S.-C."/>
        </authorList>
    </citation>
    <scope>NUCLEOTIDE SEQUENCE [LARGE SCALE GENOMIC DNA]</scope>
    <source>
        <strain evidence="1 2">CWC-02</strain>
    </source>
</reference>
<dbReference type="EMBL" id="QFDM01000003">
    <property type="protein sequence ID" value="MCM2466678.1"/>
    <property type="molecule type" value="Genomic_DNA"/>
</dbReference>
<dbReference type="RefSeq" id="WP_250987954.1">
    <property type="nucleotide sequence ID" value="NZ_QFDM01000003.1"/>
</dbReference>
<dbReference type="AlphaFoldDB" id="A0ABD4TGS6"/>
<accession>A0ABD4TGS6</accession>
<name>A0ABD4TGS6_9EURY</name>
<organism evidence="1 2">
    <name type="scientific">Methanoculleus oceani</name>
    <dbReference type="NCBI Taxonomy" id="2184756"/>
    <lineage>
        <taxon>Archaea</taxon>
        <taxon>Methanobacteriati</taxon>
        <taxon>Methanobacteriota</taxon>
        <taxon>Stenosarchaea group</taxon>
        <taxon>Methanomicrobia</taxon>
        <taxon>Methanomicrobiales</taxon>
        <taxon>Methanomicrobiaceae</taxon>
        <taxon>Methanoculleus</taxon>
    </lineage>
</organism>
<sequence>MKNQYFGDYRDLFKYDLIQQIMQQCPSLKQFSFIPMLTANDNRTDGNKRGFDERMKGRPGSENDELVEYLQYLHKYHRIAPEDRDFTEIRYFFEKKGVQTEIYNPPDHSLEEYFTHRKRYEYFSNVPNSLLKSALVFVDPDNGLEVKKSSHKHTLYSEVRSLLERMSDDSLLMIYQHFPRKEHNDYIDWRVQQFRNETNSDPLWISDNEIVFFFVVKSGGDHAKLKTLLSEYSKPYKKCWVTGDRLPSNLENPKG</sequence>
<keyword evidence="2" id="KW-1185">Reference proteome</keyword>
<evidence type="ECO:0000313" key="1">
    <source>
        <dbReference type="EMBL" id="MCM2466678.1"/>
    </source>
</evidence>
<dbReference type="Proteomes" id="UP001523230">
    <property type="component" value="Unassembled WGS sequence"/>
</dbReference>
<evidence type="ECO:0000313" key="2">
    <source>
        <dbReference type="Proteomes" id="UP001523230"/>
    </source>
</evidence>
<comment type="caution">
    <text evidence="1">The sequence shown here is derived from an EMBL/GenBank/DDBJ whole genome shotgun (WGS) entry which is preliminary data.</text>
</comment>
<proteinExistence type="predicted"/>